<dbReference type="Proteomes" id="UP000308600">
    <property type="component" value="Unassembled WGS sequence"/>
</dbReference>
<keyword evidence="2" id="KW-1185">Reference proteome</keyword>
<feature type="non-terminal residue" evidence="1">
    <location>
        <position position="207"/>
    </location>
</feature>
<evidence type="ECO:0000313" key="2">
    <source>
        <dbReference type="Proteomes" id="UP000308600"/>
    </source>
</evidence>
<proteinExistence type="predicted"/>
<evidence type="ECO:0000313" key="1">
    <source>
        <dbReference type="EMBL" id="TFK57826.1"/>
    </source>
</evidence>
<organism evidence="1 2">
    <name type="scientific">Pluteus cervinus</name>
    <dbReference type="NCBI Taxonomy" id="181527"/>
    <lineage>
        <taxon>Eukaryota</taxon>
        <taxon>Fungi</taxon>
        <taxon>Dikarya</taxon>
        <taxon>Basidiomycota</taxon>
        <taxon>Agaricomycotina</taxon>
        <taxon>Agaricomycetes</taxon>
        <taxon>Agaricomycetidae</taxon>
        <taxon>Agaricales</taxon>
        <taxon>Pluteineae</taxon>
        <taxon>Pluteaceae</taxon>
        <taxon>Pluteus</taxon>
    </lineage>
</organism>
<gene>
    <name evidence="1" type="ORF">BDN72DRAFT_782819</name>
</gene>
<accession>A0ACD2ZWV3</accession>
<dbReference type="EMBL" id="ML210008">
    <property type="protein sequence ID" value="TFK57826.1"/>
    <property type="molecule type" value="Genomic_DNA"/>
</dbReference>
<reference evidence="1 2" key="1">
    <citation type="journal article" date="2019" name="Nat. Ecol. Evol.">
        <title>Megaphylogeny resolves global patterns of mushroom evolution.</title>
        <authorList>
            <person name="Varga T."/>
            <person name="Krizsan K."/>
            <person name="Foldi C."/>
            <person name="Dima B."/>
            <person name="Sanchez-Garcia M."/>
            <person name="Sanchez-Ramirez S."/>
            <person name="Szollosi G.J."/>
            <person name="Szarkandi J.G."/>
            <person name="Papp V."/>
            <person name="Albert L."/>
            <person name="Andreopoulos W."/>
            <person name="Angelini C."/>
            <person name="Antonin V."/>
            <person name="Barry K.W."/>
            <person name="Bougher N.L."/>
            <person name="Buchanan P."/>
            <person name="Buyck B."/>
            <person name="Bense V."/>
            <person name="Catcheside P."/>
            <person name="Chovatia M."/>
            <person name="Cooper J."/>
            <person name="Damon W."/>
            <person name="Desjardin D."/>
            <person name="Finy P."/>
            <person name="Geml J."/>
            <person name="Haridas S."/>
            <person name="Hughes K."/>
            <person name="Justo A."/>
            <person name="Karasinski D."/>
            <person name="Kautmanova I."/>
            <person name="Kiss B."/>
            <person name="Kocsube S."/>
            <person name="Kotiranta H."/>
            <person name="LaButti K.M."/>
            <person name="Lechner B.E."/>
            <person name="Liimatainen K."/>
            <person name="Lipzen A."/>
            <person name="Lukacs Z."/>
            <person name="Mihaltcheva S."/>
            <person name="Morgado L.N."/>
            <person name="Niskanen T."/>
            <person name="Noordeloos M.E."/>
            <person name="Ohm R.A."/>
            <person name="Ortiz-Santana B."/>
            <person name="Ovrebo C."/>
            <person name="Racz N."/>
            <person name="Riley R."/>
            <person name="Savchenko A."/>
            <person name="Shiryaev A."/>
            <person name="Soop K."/>
            <person name="Spirin V."/>
            <person name="Szebenyi C."/>
            <person name="Tomsovsky M."/>
            <person name="Tulloss R.E."/>
            <person name="Uehling J."/>
            <person name="Grigoriev I.V."/>
            <person name="Vagvolgyi C."/>
            <person name="Papp T."/>
            <person name="Martin F.M."/>
            <person name="Miettinen O."/>
            <person name="Hibbett D.S."/>
            <person name="Nagy L.G."/>
        </authorList>
    </citation>
    <scope>NUCLEOTIDE SEQUENCE [LARGE SCALE GENOMIC DNA]</scope>
    <source>
        <strain evidence="1 2">NL-1719</strain>
    </source>
</reference>
<name>A0ACD2ZWV3_9AGAR</name>
<sequence length="207" mass="23202">MHCSVTDPTNLWNTFRASICDDLRYRLQSTGHRNVSEEDVFDYGLHLLDDILRKGGHSLAEYPMPQPTRDWERQMGNPLIVEQLDYDRENEQRSADTNLESFNTEQREAYNAVVTSISQELGHRFFLSGPGGTGKTFVYNTICHAIRAQGGVVLAVASSGIAALLIKGGRTAHFMFKIPIELSPTSRCNVSKNSERADLLRQTSVII</sequence>
<protein>
    <submittedName>
        <fullName evidence="1">Uncharacterized protein</fullName>
    </submittedName>
</protein>